<accession>A0A1G2DWA3</accession>
<dbReference type="GO" id="GO:0003743">
    <property type="term" value="F:translation initiation factor activity"/>
    <property type="evidence" value="ECO:0007669"/>
    <property type="project" value="UniProtKB-UniRule"/>
</dbReference>
<keyword evidence="6" id="KW-0342">GTP-binding</keyword>
<dbReference type="Gene3D" id="3.40.50.10050">
    <property type="entry name" value="Translation initiation factor IF- 2, domain 3"/>
    <property type="match status" value="1"/>
</dbReference>
<dbReference type="PANTHER" id="PTHR43381">
    <property type="entry name" value="TRANSLATION INITIATION FACTOR IF-2-RELATED"/>
    <property type="match status" value="1"/>
</dbReference>
<dbReference type="InterPro" id="IPR015760">
    <property type="entry name" value="TIF_IF2"/>
</dbReference>
<keyword evidence="3 8" id="KW-0396">Initiation factor</keyword>
<dbReference type="Pfam" id="PF00009">
    <property type="entry name" value="GTP_EFTU"/>
    <property type="match status" value="1"/>
</dbReference>
<feature type="domain" description="Tr-type G" evidence="9">
    <location>
        <begin position="10"/>
        <end position="184"/>
    </location>
</feature>
<evidence type="ECO:0000256" key="3">
    <source>
        <dbReference type="ARBA" id="ARBA00022540"/>
    </source>
</evidence>
<dbReference type="SUPFAM" id="SSF52156">
    <property type="entry name" value="Initiation factor IF2/eIF5b, domain 3"/>
    <property type="match status" value="1"/>
</dbReference>
<dbReference type="GO" id="GO:0005737">
    <property type="term" value="C:cytoplasm"/>
    <property type="evidence" value="ECO:0007669"/>
    <property type="project" value="UniProtKB-UniRule"/>
</dbReference>
<name>A0A1G2DWA3_9BACT</name>
<dbReference type="PROSITE" id="PS51722">
    <property type="entry name" value="G_TR_2"/>
    <property type="match status" value="1"/>
</dbReference>
<dbReference type="NCBIfam" id="TIGR00487">
    <property type="entry name" value="IF-2"/>
    <property type="match status" value="1"/>
</dbReference>
<protein>
    <recommendedName>
        <fullName evidence="2 7">Translation initiation factor IF-2</fullName>
    </recommendedName>
</protein>
<dbReference type="Gene3D" id="2.40.30.10">
    <property type="entry name" value="Translation factors"/>
    <property type="match status" value="2"/>
</dbReference>
<evidence type="ECO:0000256" key="7">
    <source>
        <dbReference type="NCBIfam" id="TIGR00487"/>
    </source>
</evidence>
<evidence type="ECO:0000256" key="6">
    <source>
        <dbReference type="ARBA" id="ARBA00023134"/>
    </source>
</evidence>
<dbReference type="GO" id="GO:0003924">
    <property type="term" value="F:GTPase activity"/>
    <property type="evidence" value="ECO:0007669"/>
    <property type="project" value="InterPro"/>
</dbReference>
<dbReference type="SUPFAM" id="SSF52540">
    <property type="entry name" value="P-loop containing nucleoside triphosphate hydrolases"/>
    <property type="match status" value="1"/>
</dbReference>
<evidence type="ECO:0000256" key="4">
    <source>
        <dbReference type="ARBA" id="ARBA00022741"/>
    </source>
</evidence>
<reference evidence="10 11" key="1">
    <citation type="journal article" date="2016" name="Nat. Commun.">
        <title>Thousands of microbial genomes shed light on interconnected biogeochemical processes in an aquifer system.</title>
        <authorList>
            <person name="Anantharaman K."/>
            <person name="Brown C.T."/>
            <person name="Hug L.A."/>
            <person name="Sharon I."/>
            <person name="Castelle C.J."/>
            <person name="Probst A.J."/>
            <person name="Thomas B.C."/>
            <person name="Singh A."/>
            <person name="Wilkins M.J."/>
            <person name="Karaoz U."/>
            <person name="Brodie E.L."/>
            <person name="Williams K.H."/>
            <person name="Hubbard S.S."/>
            <person name="Banfield J.F."/>
        </authorList>
    </citation>
    <scope>NUCLEOTIDE SEQUENCE [LARGE SCALE GENOMIC DNA]</scope>
</reference>
<sequence>MTKKSPQFIERPPIVVIMGHIDHGKSTLLDYIRKTNIVDKEAGGITQHISAYEVTHKGTKGEMKRISFLDTPGHEAFQGMRSRGARVADIAVLVVSAEDGVKAQTIEAHKSIKEAGIPYIVAINKIDKPNANIDRTKQMLAEAEIYVEGYGGDVPWVAISAKTGQGVDDLLDTMLLVAEMAELKGDQSKPAEGIIIESNMDPKKGVSATLIITDGTLKRGMFVVAEDAMAPVRIMESFMGAALAEASFSTPVRLTGWSIVPKVGSIVTTCESKKQAEELVTAAKKSPVIQKHEVLGKDTVVIPLIIKTDVAGSLEAIEHELAKLTHERVKLRIVQKGVGAISEGDIKVAAGGSDNVIVIGFHTKADSLGADLASRNNIEIHTFDVIYKLTEWLASEIQTRAPHIEVIEPLGEFRIIRYFSQQKEKQVIGGRVEKGKIVSGGKFKIMRRDVEIGEGKITELQSQKIKVHEVMEGIECGLMVESKFTLAEKDVLIPYAIVRKQ</sequence>
<evidence type="ECO:0000256" key="2">
    <source>
        <dbReference type="ARBA" id="ARBA00020675"/>
    </source>
</evidence>
<organism evidence="10 11">
    <name type="scientific">Candidatus Lloydbacteria bacterium RIFOXYC12_FULL_46_25</name>
    <dbReference type="NCBI Taxonomy" id="1798670"/>
    <lineage>
        <taxon>Bacteria</taxon>
        <taxon>Candidatus Lloydiibacteriota</taxon>
    </lineage>
</organism>
<keyword evidence="4" id="KW-0547">Nucleotide-binding</keyword>
<dbReference type="Pfam" id="PF11987">
    <property type="entry name" value="IF-2"/>
    <property type="match status" value="1"/>
</dbReference>
<keyword evidence="5 8" id="KW-0648">Protein biosynthesis</keyword>
<dbReference type="InterPro" id="IPR000795">
    <property type="entry name" value="T_Tr_GTP-bd_dom"/>
</dbReference>
<dbReference type="NCBIfam" id="TIGR00231">
    <property type="entry name" value="small_GTP"/>
    <property type="match status" value="1"/>
</dbReference>
<evidence type="ECO:0000313" key="10">
    <source>
        <dbReference type="EMBL" id="OGZ17148.1"/>
    </source>
</evidence>
<comment type="caution">
    <text evidence="10">The sequence shown here is derived from an EMBL/GenBank/DDBJ whole genome shotgun (WGS) entry which is preliminary data.</text>
</comment>
<dbReference type="FunFam" id="3.40.50.10050:FF:000001">
    <property type="entry name" value="Translation initiation factor IF-2"/>
    <property type="match status" value="1"/>
</dbReference>
<evidence type="ECO:0000259" key="9">
    <source>
        <dbReference type="PROSITE" id="PS51722"/>
    </source>
</evidence>
<dbReference type="Proteomes" id="UP000178106">
    <property type="component" value="Unassembled WGS sequence"/>
</dbReference>
<gene>
    <name evidence="10" type="ORF">A2494_03695</name>
</gene>
<evidence type="ECO:0000313" key="11">
    <source>
        <dbReference type="Proteomes" id="UP000178106"/>
    </source>
</evidence>
<dbReference type="InterPro" id="IPR005225">
    <property type="entry name" value="Small_GTP-bd"/>
</dbReference>
<dbReference type="InterPro" id="IPR036925">
    <property type="entry name" value="TIF_IF2_dom3_sf"/>
</dbReference>
<dbReference type="Gene3D" id="3.40.50.300">
    <property type="entry name" value="P-loop containing nucleotide triphosphate hydrolases"/>
    <property type="match status" value="1"/>
</dbReference>
<dbReference type="InterPro" id="IPR000178">
    <property type="entry name" value="TF_IF2_bacterial-like"/>
</dbReference>
<dbReference type="PRINTS" id="PR00315">
    <property type="entry name" value="ELONGATNFCT"/>
</dbReference>
<dbReference type="InterPro" id="IPR023115">
    <property type="entry name" value="TIF_IF2_dom3"/>
</dbReference>
<dbReference type="InterPro" id="IPR027417">
    <property type="entry name" value="P-loop_NTPase"/>
</dbReference>
<dbReference type="AlphaFoldDB" id="A0A1G2DWA3"/>
<dbReference type="GO" id="GO:0005525">
    <property type="term" value="F:GTP binding"/>
    <property type="evidence" value="ECO:0007669"/>
    <property type="project" value="UniProtKB-KW"/>
</dbReference>
<dbReference type="PANTHER" id="PTHR43381:SF5">
    <property type="entry name" value="TR-TYPE G DOMAIN-CONTAINING PROTEIN"/>
    <property type="match status" value="1"/>
</dbReference>
<evidence type="ECO:0000256" key="1">
    <source>
        <dbReference type="ARBA" id="ARBA00007733"/>
    </source>
</evidence>
<dbReference type="EMBL" id="MHLU01000149">
    <property type="protein sequence ID" value="OGZ17148.1"/>
    <property type="molecule type" value="Genomic_DNA"/>
</dbReference>
<comment type="function">
    <text evidence="8">One of the essential components for the initiation of protein synthesis. Protects formylmethionyl-tRNA from spontaneous hydrolysis and promotes its binding to the 30S ribosomal subunits. Also involved in the hydrolysis of GTP during the formation of the 70S ribosomal complex.</text>
</comment>
<dbReference type="Pfam" id="PF22042">
    <property type="entry name" value="EF-G_D2"/>
    <property type="match status" value="1"/>
</dbReference>
<comment type="similarity">
    <text evidence="1 8">Belongs to the TRAFAC class translation factor GTPase superfamily. Classic translation factor GTPase family. IF-2 subfamily.</text>
</comment>
<dbReference type="FunFam" id="3.40.50.300:FF:000019">
    <property type="entry name" value="Translation initiation factor IF-2"/>
    <property type="match status" value="1"/>
</dbReference>
<dbReference type="CDD" id="cd01887">
    <property type="entry name" value="IF2_eIF5B"/>
    <property type="match status" value="1"/>
</dbReference>
<evidence type="ECO:0000256" key="8">
    <source>
        <dbReference type="RuleBase" id="RU000644"/>
    </source>
</evidence>
<dbReference type="SUPFAM" id="SSF50447">
    <property type="entry name" value="Translation proteins"/>
    <property type="match status" value="2"/>
</dbReference>
<proteinExistence type="inferred from homology"/>
<dbReference type="InterPro" id="IPR053905">
    <property type="entry name" value="EF-G-like_DII"/>
</dbReference>
<evidence type="ECO:0000256" key="5">
    <source>
        <dbReference type="ARBA" id="ARBA00022917"/>
    </source>
</evidence>
<dbReference type="InterPro" id="IPR009000">
    <property type="entry name" value="Transl_B-barrel_sf"/>
</dbReference>